<dbReference type="InterPro" id="IPR003029">
    <property type="entry name" value="S1_domain"/>
</dbReference>
<accession>A0AAV0C564</accession>
<evidence type="ECO:0000259" key="1">
    <source>
        <dbReference type="PROSITE" id="PS50126"/>
    </source>
</evidence>
<dbReference type="EMBL" id="CAMAPF010000010">
    <property type="protein sequence ID" value="CAH9062636.1"/>
    <property type="molecule type" value="Genomic_DNA"/>
</dbReference>
<proteinExistence type="predicted"/>
<name>A0AAV0C564_9ASTE</name>
<sequence>MPLFTGFFAGGHSRLSQLSAAELLPAPPFPSRPIRLLPLKHIRRDSRFSSFGKTFLLVPKVSVSCGSGSIADGVDQHLSGEIRSTKRSADWKAANVYFERGVIYEGKVVGFNNSGLRIRFYSLVGFLPFRHLSPSHQCKDPNKTIQEIAKRLVGSILSVKAIEVSEELGRLIFSEKEANWAKFSSQIKTGDIFEGRVSSVEDFGAFVDLRFPDGYCHLTGFVHVSEVSWDLVRDVRDVLTKGNEVRVKIIKIDSEKVRISLSIKQLEDDPLLETLDKVIPQGSSQYLSTLNSKGSLTIEPLPGLETIIAELMQEDGIYAVKISQQGFEKRVVSQDLQLWLSNEPLVGKQFTLLARAGRQVQEIQLTTSLSQEGIKMALQRVLERIP</sequence>
<dbReference type="PROSITE" id="PS50126">
    <property type="entry name" value="S1"/>
    <property type="match status" value="2"/>
</dbReference>
<evidence type="ECO:0000313" key="3">
    <source>
        <dbReference type="Proteomes" id="UP001152523"/>
    </source>
</evidence>
<organism evidence="2 3">
    <name type="scientific">Cuscuta epithymum</name>
    <dbReference type="NCBI Taxonomy" id="186058"/>
    <lineage>
        <taxon>Eukaryota</taxon>
        <taxon>Viridiplantae</taxon>
        <taxon>Streptophyta</taxon>
        <taxon>Embryophyta</taxon>
        <taxon>Tracheophyta</taxon>
        <taxon>Spermatophyta</taxon>
        <taxon>Magnoliopsida</taxon>
        <taxon>eudicotyledons</taxon>
        <taxon>Gunneridae</taxon>
        <taxon>Pentapetalae</taxon>
        <taxon>asterids</taxon>
        <taxon>lamiids</taxon>
        <taxon>Solanales</taxon>
        <taxon>Convolvulaceae</taxon>
        <taxon>Cuscuteae</taxon>
        <taxon>Cuscuta</taxon>
        <taxon>Cuscuta subgen. Cuscuta</taxon>
    </lineage>
</organism>
<dbReference type="AlphaFoldDB" id="A0AAV0C564"/>
<dbReference type="PANTHER" id="PTHR47559:SF1">
    <property type="entry name" value="OS03G0844900 PROTEIN"/>
    <property type="match status" value="1"/>
</dbReference>
<evidence type="ECO:0000313" key="2">
    <source>
        <dbReference type="EMBL" id="CAH9062636.1"/>
    </source>
</evidence>
<dbReference type="Proteomes" id="UP001152523">
    <property type="component" value="Unassembled WGS sequence"/>
</dbReference>
<feature type="domain" description="S1 motif" evidence="1">
    <location>
        <begin position="101"/>
        <end position="176"/>
    </location>
</feature>
<dbReference type="SUPFAM" id="SSF50249">
    <property type="entry name" value="Nucleic acid-binding proteins"/>
    <property type="match status" value="2"/>
</dbReference>
<dbReference type="PANTHER" id="PTHR47559">
    <property type="entry name" value="OS03G0844900 PROTEIN"/>
    <property type="match status" value="1"/>
</dbReference>
<dbReference type="InterPro" id="IPR052757">
    <property type="entry name" value="Ribosomal_protein_S1"/>
</dbReference>
<keyword evidence="3" id="KW-1185">Reference proteome</keyword>
<dbReference type="Gene3D" id="2.40.50.140">
    <property type="entry name" value="Nucleic acid-binding proteins"/>
    <property type="match status" value="2"/>
</dbReference>
<reference evidence="2" key="1">
    <citation type="submission" date="2022-07" db="EMBL/GenBank/DDBJ databases">
        <authorList>
            <person name="Macas J."/>
            <person name="Novak P."/>
            <person name="Neumann P."/>
        </authorList>
    </citation>
    <scope>NUCLEOTIDE SEQUENCE</scope>
</reference>
<dbReference type="InterPro" id="IPR012340">
    <property type="entry name" value="NA-bd_OB-fold"/>
</dbReference>
<protein>
    <recommendedName>
        <fullName evidence="1">S1 motif domain-containing protein</fullName>
    </recommendedName>
</protein>
<feature type="domain" description="S1 motif" evidence="1">
    <location>
        <begin position="190"/>
        <end position="264"/>
    </location>
</feature>
<gene>
    <name evidence="2" type="ORF">CEPIT_LOCUS1867</name>
</gene>
<dbReference type="SMART" id="SM00316">
    <property type="entry name" value="S1"/>
    <property type="match status" value="2"/>
</dbReference>
<dbReference type="GO" id="GO:0003676">
    <property type="term" value="F:nucleic acid binding"/>
    <property type="evidence" value="ECO:0007669"/>
    <property type="project" value="InterPro"/>
</dbReference>
<comment type="caution">
    <text evidence="2">The sequence shown here is derived from an EMBL/GenBank/DDBJ whole genome shotgun (WGS) entry which is preliminary data.</text>
</comment>
<dbReference type="Pfam" id="PF00575">
    <property type="entry name" value="S1"/>
    <property type="match status" value="1"/>
</dbReference>